<evidence type="ECO:0008006" key="10">
    <source>
        <dbReference type="Google" id="ProtNLM"/>
    </source>
</evidence>
<keyword evidence="4 7" id="KW-0812">Transmembrane</keyword>
<dbReference type="GO" id="GO:0044038">
    <property type="term" value="P:cell wall macromolecule biosynthetic process"/>
    <property type="evidence" value="ECO:0007669"/>
    <property type="project" value="TreeGrafter"/>
</dbReference>
<evidence type="ECO:0000256" key="7">
    <source>
        <dbReference type="SAM" id="Phobius"/>
    </source>
</evidence>
<dbReference type="Proteomes" id="UP000176678">
    <property type="component" value="Unassembled WGS sequence"/>
</dbReference>
<feature type="transmembrane region" description="Helical" evidence="7">
    <location>
        <begin position="135"/>
        <end position="152"/>
    </location>
</feature>
<feature type="transmembrane region" description="Helical" evidence="7">
    <location>
        <begin position="291"/>
        <end position="310"/>
    </location>
</feature>
<reference evidence="8 9" key="1">
    <citation type="journal article" date="2016" name="Nat. Commun.">
        <title>Thousands of microbial genomes shed light on interconnected biogeochemical processes in an aquifer system.</title>
        <authorList>
            <person name="Anantharaman K."/>
            <person name="Brown C.T."/>
            <person name="Hug L.A."/>
            <person name="Sharon I."/>
            <person name="Castelle C.J."/>
            <person name="Probst A.J."/>
            <person name="Thomas B.C."/>
            <person name="Singh A."/>
            <person name="Wilkins M.J."/>
            <person name="Karaoz U."/>
            <person name="Brodie E.L."/>
            <person name="Williams K.H."/>
            <person name="Hubbard S.S."/>
            <person name="Banfield J.F."/>
        </authorList>
    </citation>
    <scope>NUCLEOTIDE SEQUENCE [LARGE SCALE GENOMIC DNA]</scope>
</reference>
<dbReference type="GO" id="GO:0071555">
    <property type="term" value="P:cell wall organization"/>
    <property type="evidence" value="ECO:0007669"/>
    <property type="project" value="TreeGrafter"/>
</dbReference>
<keyword evidence="2" id="KW-1003">Cell membrane</keyword>
<keyword evidence="5 7" id="KW-1133">Transmembrane helix</keyword>
<dbReference type="CDD" id="cd06853">
    <property type="entry name" value="GT_WecA_like"/>
    <property type="match status" value="1"/>
</dbReference>
<dbReference type="GO" id="GO:0016780">
    <property type="term" value="F:phosphotransferase activity, for other substituted phosphate groups"/>
    <property type="evidence" value="ECO:0007669"/>
    <property type="project" value="InterPro"/>
</dbReference>
<organism evidence="8 9">
    <name type="scientific">Candidatus Uhrbacteria bacterium RIFCSPLOWO2_02_FULL_51_9</name>
    <dbReference type="NCBI Taxonomy" id="1802410"/>
    <lineage>
        <taxon>Bacteria</taxon>
        <taxon>Candidatus Uhriibacteriota</taxon>
    </lineage>
</organism>
<comment type="subcellular location">
    <subcellularLocation>
        <location evidence="1">Cell membrane</location>
        <topology evidence="1">Multi-pass membrane protein</topology>
    </subcellularLocation>
</comment>
<proteinExistence type="predicted"/>
<feature type="transmembrane region" description="Helical" evidence="7">
    <location>
        <begin position="164"/>
        <end position="182"/>
    </location>
</feature>
<name>A0A1F7VE74_9BACT</name>
<feature type="transmembrane region" description="Helical" evidence="7">
    <location>
        <begin position="6"/>
        <end position="24"/>
    </location>
</feature>
<accession>A0A1F7VE74</accession>
<dbReference type="GO" id="GO:0005886">
    <property type="term" value="C:plasma membrane"/>
    <property type="evidence" value="ECO:0007669"/>
    <property type="project" value="UniProtKB-SubCell"/>
</dbReference>
<evidence type="ECO:0000256" key="4">
    <source>
        <dbReference type="ARBA" id="ARBA00022692"/>
    </source>
</evidence>
<protein>
    <recommendedName>
        <fullName evidence="10">Undecaprenyl-phosphate alpha-N-acetylglucosaminyl 1-phosphate transferase</fullName>
    </recommendedName>
</protein>
<sequence>MFVIVAGIALLLTILLIVAIRALARRFNIVDRPVVGGRKIHAKPVPLLGGIALYVAIVAAVGTLLMFKPELLTSNMSVRQLLMVGLGGLIIIIGGTIDDLYNLKPRQQIIFPIVGIMVTLGGGVELSHITNPFGGILPLGAWGMLLAFVWLLGMTYTVKLLDGLDGLSTGIVGIGAAMIFALSQFTKFYQPDVALLALIVAAACAAFLLFNFHPASIFLGESGSLFLGYLLGVLAIIAGGKIATTLLVMGLPILDVAWVIIRRLFQGKSVIVGDAGHLHHRLLRGGFSHRGAVIFMYAVSVTFGILTLVLQSKQKLIALGLLAVFMVLLGYWLVARSRARV</sequence>
<dbReference type="AlphaFoldDB" id="A0A1F7VE74"/>
<keyword evidence="3" id="KW-0808">Transferase</keyword>
<feature type="transmembrane region" description="Helical" evidence="7">
    <location>
        <begin position="45"/>
        <end position="67"/>
    </location>
</feature>
<evidence type="ECO:0000313" key="8">
    <source>
        <dbReference type="EMBL" id="OGL88753.1"/>
    </source>
</evidence>
<evidence type="ECO:0000256" key="5">
    <source>
        <dbReference type="ARBA" id="ARBA00022989"/>
    </source>
</evidence>
<evidence type="ECO:0000256" key="6">
    <source>
        <dbReference type="ARBA" id="ARBA00023136"/>
    </source>
</evidence>
<evidence type="ECO:0000313" key="9">
    <source>
        <dbReference type="Proteomes" id="UP000176678"/>
    </source>
</evidence>
<feature type="transmembrane region" description="Helical" evidence="7">
    <location>
        <begin position="188"/>
        <end position="210"/>
    </location>
</feature>
<comment type="caution">
    <text evidence="8">The sequence shown here is derived from an EMBL/GenBank/DDBJ whole genome shotgun (WGS) entry which is preliminary data.</text>
</comment>
<dbReference type="GO" id="GO:0009103">
    <property type="term" value="P:lipopolysaccharide biosynthetic process"/>
    <property type="evidence" value="ECO:0007669"/>
    <property type="project" value="TreeGrafter"/>
</dbReference>
<feature type="transmembrane region" description="Helical" evidence="7">
    <location>
        <begin position="109"/>
        <end position="129"/>
    </location>
</feature>
<keyword evidence="6 7" id="KW-0472">Membrane</keyword>
<dbReference type="InterPro" id="IPR000715">
    <property type="entry name" value="Glycosyl_transferase_4"/>
</dbReference>
<dbReference type="PANTHER" id="PTHR22926">
    <property type="entry name" value="PHOSPHO-N-ACETYLMURAMOYL-PENTAPEPTIDE-TRANSFERASE"/>
    <property type="match status" value="1"/>
</dbReference>
<evidence type="ECO:0000256" key="1">
    <source>
        <dbReference type="ARBA" id="ARBA00004651"/>
    </source>
</evidence>
<evidence type="ECO:0000256" key="3">
    <source>
        <dbReference type="ARBA" id="ARBA00022679"/>
    </source>
</evidence>
<dbReference type="STRING" id="1802410.A3H75_00385"/>
<dbReference type="PANTHER" id="PTHR22926:SF3">
    <property type="entry name" value="UNDECAPRENYL-PHOSPHATE ALPHA-N-ACETYLGLUCOSAMINYL 1-PHOSPHATE TRANSFERASE"/>
    <property type="match status" value="1"/>
</dbReference>
<dbReference type="Pfam" id="PF00953">
    <property type="entry name" value="Glycos_transf_4"/>
    <property type="match status" value="1"/>
</dbReference>
<dbReference type="EMBL" id="MGES01000028">
    <property type="protein sequence ID" value="OGL88753.1"/>
    <property type="molecule type" value="Genomic_DNA"/>
</dbReference>
<feature type="transmembrane region" description="Helical" evidence="7">
    <location>
        <begin position="217"/>
        <end position="237"/>
    </location>
</feature>
<evidence type="ECO:0000256" key="2">
    <source>
        <dbReference type="ARBA" id="ARBA00022475"/>
    </source>
</evidence>
<feature type="transmembrane region" description="Helical" evidence="7">
    <location>
        <begin position="79"/>
        <end position="97"/>
    </location>
</feature>
<feature type="transmembrane region" description="Helical" evidence="7">
    <location>
        <begin position="316"/>
        <end position="334"/>
    </location>
</feature>
<gene>
    <name evidence="8" type="ORF">A3H75_00385</name>
</gene>